<evidence type="ECO:0000313" key="1">
    <source>
        <dbReference type="EMBL" id="CAD8120788.1"/>
    </source>
</evidence>
<gene>
    <name evidence="1" type="ORF">PSON_ATCC_30995.1.T1280040</name>
</gene>
<name>A0A8S1QYV1_9CILI</name>
<sequence>MNQQEKETFNKKYDHLYNKLQQEYKKCIQNKREKKFAFYKRENNPKHNELLKQIY</sequence>
<evidence type="ECO:0000313" key="2">
    <source>
        <dbReference type="Proteomes" id="UP000692954"/>
    </source>
</evidence>
<organism evidence="1 2">
    <name type="scientific">Paramecium sonneborni</name>
    <dbReference type="NCBI Taxonomy" id="65129"/>
    <lineage>
        <taxon>Eukaryota</taxon>
        <taxon>Sar</taxon>
        <taxon>Alveolata</taxon>
        <taxon>Ciliophora</taxon>
        <taxon>Intramacronucleata</taxon>
        <taxon>Oligohymenophorea</taxon>
        <taxon>Peniculida</taxon>
        <taxon>Parameciidae</taxon>
        <taxon>Paramecium</taxon>
    </lineage>
</organism>
<accession>A0A8S1QYV1</accession>
<proteinExistence type="predicted"/>
<dbReference type="EMBL" id="CAJJDN010000128">
    <property type="protein sequence ID" value="CAD8120788.1"/>
    <property type="molecule type" value="Genomic_DNA"/>
</dbReference>
<comment type="caution">
    <text evidence="1">The sequence shown here is derived from an EMBL/GenBank/DDBJ whole genome shotgun (WGS) entry which is preliminary data.</text>
</comment>
<dbReference type="Proteomes" id="UP000692954">
    <property type="component" value="Unassembled WGS sequence"/>
</dbReference>
<keyword evidence="2" id="KW-1185">Reference proteome</keyword>
<dbReference type="AlphaFoldDB" id="A0A8S1QYV1"/>
<reference evidence="1" key="1">
    <citation type="submission" date="2021-01" db="EMBL/GenBank/DDBJ databases">
        <authorList>
            <consortium name="Genoscope - CEA"/>
            <person name="William W."/>
        </authorList>
    </citation>
    <scope>NUCLEOTIDE SEQUENCE</scope>
</reference>
<protein>
    <submittedName>
        <fullName evidence="1">Uncharacterized protein</fullName>
    </submittedName>
</protein>